<evidence type="ECO:0000313" key="5">
    <source>
        <dbReference type="Proteomes" id="UP000093053"/>
    </source>
</evidence>
<dbReference type="InterPro" id="IPR036322">
    <property type="entry name" value="WD40_repeat_dom_sf"/>
</dbReference>
<keyword evidence="2" id="KW-0677">Repeat</keyword>
<feature type="repeat" description="WD" evidence="3">
    <location>
        <begin position="98"/>
        <end position="139"/>
    </location>
</feature>
<organism evidence="4 5">
    <name type="scientific">Lentzea guizhouensis</name>
    <dbReference type="NCBI Taxonomy" id="1586287"/>
    <lineage>
        <taxon>Bacteria</taxon>
        <taxon>Bacillati</taxon>
        <taxon>Actinomycetota</taxon>
        <taxon>Actinomycetes</taxon>
        <taxon>Pseudonocardiales</taxon>
        <taxon>Pseudonocardiaceae</taxon>
        <taxon>Lentzea</taxon>
    </lineage>
</organism>
<dbReference type="KEGG" id="led:BBK82_36190"/>
<keyword evidence="5" id="KW-1185">Reference proteome</keyword>
<dbReference type="Pfam" id="PF00400">
    <property type="entry name" value="WD40"/>
    <property type="match status" value="4"/>
</dbReference>
<reference evidence="4 5" key="1">
    <citation type="submission" date="2016-07" db="EMBL/GenBank/DDBJ databases">
        <title>Complete genome sequence of the Lentzea guizhouensis DHS C013.</title>
        <authorList>
            <person name="Cao C."/>
        </authorList>
    </citation>
    <scope>NUCLEOTIDE SEQUENCE [LARGE SCALE GENOMIC DNA]</scope>
    <source>
        <strain evidence="4 5">DHS C013</strain>
    </source>
</reference>
<dbReference type="STRING" id="1586287.BBK82_36190"/>
<dbReference type="RefSeq" id="WP_065918975.1">
    <property type="nucleotide sequence ID" value="NZ_CP016793.1"/>
</dbReference>
<dbReference type="PANTHER" id="PTHR14604:SF3">
    <property type="entry name" value="SPERM-ASSOCIATED ANTIGEN 16 PROTEIN"/>
    <property type="match status" value="1"/>
</dbReference>
<dbReference type="PROSITE" id="PS50082">
    <property type="entry name" value="WD_REPEATS_2"/>
    <property type="match status" value="4"/>
</dbReference>
<sequence>MIDIDSLTVPHHSWTVWDLVYDHRGRFFATVSSDGAVKLWRPEGHRPREVGTLPLVPAGESTTIATHTRADILYSSTRDGSVLWDTSDPTAPRRIADLPTGTEWIAAATFSHDGELLAIADNTGSIQLWDVTTPASPTRIGQFTIPAVENVVVAQQLRFTEDDRTLAIAGGARELELWDVRNPAQPRAHPGILTDENTRPIQRGGQAGRDVVMSVAVHGNVMAFANMDSTATLWDLTDPAAPRKLGTVPHEGPPLQRVTFSPDGTLLAAGTTDDLVRVWDVRDPAKPVERAVLHGHTDRLWGVAFAPDGHTIASSGTDRTVRVWDIDVEATASRVCATTTAHLSTRQWEHHFPGVEPRPLC</sequence>
<dbReference type="PANTHER" id="PTHR14604">
    <property type="entry name" value="WD40 REPEAT PF20"/>
    <property type="match status" value="1"/>
</dbReference>
<evidence type="ECO:0000256" key="2">
    <source>
        <dbReference type="ARBA" id="ARBA00022737"/>
    </source>
</evidence>
<name>A0A1B2HSD7_9PSEU</name>
<dbReference type="InterPro" id="IPR001680">
    <property type="entry name" value="WD40_rpt"/>
</dbReference>
<dbReference type="PROSITE" id="PS50294">
    <property type="entry name" value="WD_REPEATS_REGION"/>
    <property type="match status" value="2"/>
</dbReference>
<evidence type="ECO:0000313" key="4">
    <source>
        <dbReference type="EMBL" id="ANZ40637.1"/>
    </source>
</evidence>
<evidence type="ECO:0000256" key="3">
    <source>
        <dbReference type="PROSITE-ProRule" id="PRU00221"/>
    </source>
</evidence>
<protein>
    <submittedName>
        <fullName evidence="4">Uncharacterized protein</fullName>
    </submittedName>
</protein>
<dbReference type="SUPFAM" id="SSF50978">
    <property type="entry name" value="WD40 repeat-like"/>
    <property type="match status" value="1"/>
</dbReference>
<dbReference type="PROSITE" id="PS00678">
    <property type="entry name" value="WD_REPEATS_1"/>
    <property type="match status" value="2"/>
</dbReference>
<evidence type="ECO:0000256" key="1">
    <source>
        <dbReference type="ARBA" id="ARBA00022574"/>
    </source>
</evidence>
<dbReference type="InterPro" id="IPR015943">
    <property type="entry name" value="WD40/YVTN_repeat-like_dom_sf"/>
</dbReference>
<keyword evidence="1 3" id="KW-0853">WD repeat</keyword>
<accession>A0A1B2HSD7</accession>
<feature type="repeat" description="WD" evidence="3">
    <location>
        <begin position="293"/>
        <end position="334"/>
    </location>
</feature>
<dbReference type="SMART" id="SM00320">
    <property type="entry name" value="WD40"/>
    <property type="match status" value="7"/>
</dbReference>
<dbReference type="EMBL" id="CP016793">
    <property type="protein sequence ID" value="ANZ40637.1"/>
    <property type="molecule type" value="Genomic_DNA"/>
</dbReference>
<dbReference type="PRINTS" id="PR00320">
    <property type="entry name" value="GPROTEINBRPT"/>
</dbReference>
<dbReference type="AlphaFoldDB" id="A0A1B2HSD7"/>
<dbReference type="Proteomes" id="UP000093053">
    <property type="component" value="Chromosome"/>
</dbReference>
<dbReference type="OrthoDB" id="134501at2"/>
<proteinExistence type="predicted"/>
<gene>
    <name evidence="4" type="ORF">BBK82_36190</name>
</gene>
<dbReference type="Gene3D" id="2.130.10.10">
    <property type="entry name" value="YVTN repeat-like/Quinoprotein amine dehydrogenase"/>
    <property type="match status" value="2"/>
</dbReference>
<dbReference type="InterPro" id="IPR019775">
    <property type="entry name" value="WD40_repeat_CS"/>
</dbReference>
<feature type="repeat" description="WD" evidence="3">
    <location>
        <begin position="9"/>
        <end position="40"/>
    </location>
</feature>
<dbReference type="InterPro" id="IPR050995">
    <property type="entry name" value="WD-F-box_domain-protein"/>
</dbReference>
<dbReference type="InterPro" id="IPR020472">
    <property type="entry name" value="WD40_PAC1"/>
</dbReference>
<feature type="repeat" description="WD" evidence="3">
    <location>
        <begin position="258"/>
        <end position="282"/>
    </location>
</feature>